<dbReference type="RefSeq" id="XP_053579683.1">
    <property type="nucleotide sequence ID" value="XM_053736117.1"/>
</dbReference>
<name>A0A6A5G0I8_CAERE</name>
<keyword evidence="1" id="KW-0175">Coiled coil</keyword>
<dbReference type="Proteomes" id="UP000483820">
    <property type="component" value="Chromosome X"/>
</dbReference>
<sequence length="147" mass="17057">MYMPEHISGTGDAMSISGMEPYSRVSDEHRTIEAGHDAFFIPEEAIGSIYESADYMTIMDRFADQYQSDLDAHCEVDPIRQIKTVRSQLRHITSTLDELQEENANRDRREQIKIFEWWDIETGACDSSWLNQMSFVNFCANQLPLMH</sequence>
<accession>A0A6A5G0I8</accession>
<evidence type="ECO:0000313" key="3">
    <source>
        <dbReference type="Proteomes" id="UP000483820"/>
    </source>
</evidence>
<dbReference type="KEGG" id="crq:GCK72_024915"/>
<organism evidence="2 3">
    <name type="scientific">Caenorhabditis remanei</name>
    <name type="common">Caenorhabditis vulgaris</name>
    <dbReference type="NCBI Taxonomy" id="31234"/>
    <lineage>
        <taxon>Eukaryota</taxon>
        <taxon>Metazoa</taxon>
        <taxon>Ecdysozoa</taxon>
        <taxon>Nematoda</taxon>
        <taxon>Chromadorea</taxon>
        <taxon>Rhabditida</taxon>
        <taxon>Rhabditina</taxon>
        <taxon>Rhabditomorpha</taxon>
        <taxon>Rhabditoidea</taxon>
        <taxon>Rhabditidae</taxon>
        <taxon>Peloderinae</taxon>
        <taxon>Caenorhabditis</taxon>
    </lineage>
</organism>
<gene>
    <name evidence="2" type="ORF">GCK72_024915</name>
</gene>
<evidence type="ECO:0000256" key="1">
    <source>
        <dbReference type="SAM" id="Coils"/>
    </source>
</evidence>
<comment type="caution">
    <text evidence="2">The sequence shown here is derived from an EMBL/GenBank/DDBJ whole genome shotgun (WGS) entry which is preliminary data.</text>
</comment>
<evidence type="ECO:0000313" key="2">
    <source>
        <dbReference type="EMBL" id="KAF1748448.1"/>
    </source>
</evidence>
<dbReference type="CTD" id="9826119"/>
<dbReference type="GeneID" id="9826119"/>
<dbReference type="AlphaFoldDB" id="A0A6A5G0I8"/>
<protein>
    <submittedName>
        <fullName evidence="2">Uncharacterized protein</fullName>
    </submittedName>
</protein>
<proteinExistence type="predicted"/>
<reference evidence="2 3" key="1">
    <citation type="submission" date="2019-12" db="EMBL/GenBank/DDBJ databases">
        <title>Chromosome-level assembly of the Caenorhabditis remanei genome.</title>
        <authorList>
            <person name="Teterina A.A."/>
            <person name="Willis J.H."/>
            <person name="Phillips P.C."/>
        </authorList>
    </citation>
    <scope>NUCLEOTIDE SEQUENCE [LARGE SCALE GENOMIC DNA]</scope>
    <source>
        <strain evidence="2 3">PX506</strain>
        <tissue evidence="2">Whole organism</tissue>
    </source>
</reference>
<dbReference type="EMBL" id="WUAV01000006">
    <property type="protein sequence ID" value="KAF1748448.1"/>
    <property type="molecule type" value="Genomic_DNA"/>
</dbReference>
<feature type="coiled-coil region" evidence="1">
    <location>
        <begin position="82"/>
        <end position="109"/>
    </location>
</feature>